<dbReference type="Gene3D" id="1.10.760.10">
    <property type="entry name" value="Cytochrome c-like domain"/>
    <property type="match status" value="2"/>
</dbReference>
<dbReference type="SUPFAM" id="SSF46626">
    <property type="entry name" value="Cytochrome c"/>
    <property type="match status" value="2"/>
</dbReference>
<comment type="caution">
    <text evidence="10">The sequence shown here is derived from an EMBL/GenBank/DDBJ whole genome shotgun (WGS) entry which is preliminary data.</text>
</comment>
<dbReference type="EMBL" id="JBHTJT010000045">
    <property type="protein sequence ID" value="MFD0981604.1"/>
    <property type="molecule type" value="Genomic_DNA"/>
</dbReference>
<evidence type="ECO:0000256" key="8">
    <source>
        <dbReference type="PROSITE-ProRule" id="PRU00433"/>
    </source>
</evidence>
<gene>
    <name evidence="10" type="ORF">ACFQ2S_18375</name>
</gene>
<reference evidence="11" key="1">
    <citation type="journal article" date="2019" name="Int. J. Syst. Evol. Microbiol.">
        <title>The Global Catalogue of Microorganisms (GCM) 10K type strain sequencing project: providing services to taxonomists for standard genome sequencing and annotation.</title>
        <authorList>
            <consortium name="The Broad Institute Genomics Platform"/>
            <consortium name="The Broad Institute Genome Sequencing Center for Infectious Disease"/>
            <person name="Wu L."/>
            <person name="Ma J."/>
        </authorList>
    </citation>
    <scope>NUCLEOTIDE SEQUENCE [LARGE SCALE GENOMIC DNA]</scope>
    <source>
        <strain evidence="11">CCUG 60524</strain>
    </source>
</reference>
<evidence type="ECO:0000256" key="7">
    <source>
        <dbReference type="ARBA" id="ARBA00023004"/>
    </source>
</evidence>
<keyword evidence="2 8" id="KW-0349">Heme</keyword>
<dbReference type="PROSITE" id="PS51007">
    <property type="entry name" value="CYTC"/>
    <property type="match status" value="2"/>
</dbReference>
<dbReference type="InterPro" id="IPR004852">
    <property type="entry name" value="Di-haem_cyt_c_peroxidsae"/>
</dbReference>
<keyword evidence="11" id="KW-1185">Reference proteome</keyword>
<dbReference type="Proteomes" id="UP001597108">
    <property type="component" value="Unassembled WGS sequence"/>
</dbReference>
<dbReference type="InterPro" id="IPR036909">
    <property type="entry name" value="Cyt_c-like_dom_sf"/>
</dbReference>
<keyword evidence="5" id="KW-0574">Periplasm</keyword>
<dbReference type="GO" id="GO:0004601">
    <property type="term" value="F:peroxidase activity"/>
    <property type="evidence" value="ECO:0007669"/>
    <property type="project" value="UniProtKB-KW"/>
</dbReference>
<keyword evidence="3 8" id="KW-0479">Metal-binding</keyword>
<evidence type="ECO:0000256" key="4">
    <source>
        <dbReference type="ARBA" id="ARBA00022729"/>
    </source>
</evidence>
<evidence type="ECO:0000256" key="5">
    <source>
        <dbReference type="ARBA" id="ARBA00022764"/>
    </source>
</evidence>
<dbReference type="PANTHER" id="PTHR30600">
    <property type="entry name" value="CYTOCHROME C PEROXIDASE-RELATED"/>
    <property type="match status" value="1"/>
</dbReference>
<organism evidence="10 11">
    <name type="scientific">Tropicimonas aquimaris</name>
    <dbReference type="NCBI Taxonomy" id="914152"/>
    <lineage>
        <taxon>Bacteria</taxon>
        <taxon>Pseudomonadati</taxon>
        <taxon>Pseudomonadota</taxon>
        <taxon>Alphaproteobacteria</taxon>
        <taxon>Rhodobacterales</taxon>
        <taxon>Roseobacteraceae</taxon>
        <taxon>Tropicimonas</taxon>
    </lineage>
</organism>
<dbReference type="InterPro" id="IPR026259">
    <property type="entry name" value="MauG/Cytc_peroxidase"/>
</dbReference>
<accession>A0ABW3IUB5</accession>
<comment type="subcellular location">
    <subcellularLocation>
        <location evidence="1">Periplasm</location>
    </subcellularLocation>
</comment>
<name>A0ABW3IUB5_9RHOB</name>
<evidence type="ECO:0000259" key="9">
    <source>
        <dbReference type="PROSITE" id="PS51007"/>
    </source>
</evidence>
<dbReference type="Pfam" id="PF03150">
    <property type="entry name" value="CCP_MauG"/>
    <property type="match status" value="1"/>
</dbReference>
<dbReference type="RefSeq" id="WP_386076706.1">
    <property type="nucleotide sequence ID" value="NZ_JBHTJT010000045.1"/>
</dbReference>
<keyword evidence="7 8" id="KW-0408">Iron</keyword>
<dbReference type="PIRSF" id="PIRSF000294">
    <property type="entry name" value="Cytochrome-c_peroxidase"/>
    <property type="match status" value="1"/>
</dbReference>
<evidence type="ECO:0000313" key="10">
    <source>
        <dbReference type="EMBL" id="MFD0981604.1"/>
    </source>
</evidence>
<feature type="domain" description="Cytochrome c" evidence="9">
    <location>
        <begin position="157"/>
        <end position="299"/>
    </location>
</feature>
<dbReference type="InterPro" id="IPR051395">
    <property type="entry name" value="Cytochrome_c_Peroxidase/MauG"/>
</dbReference>
<evidence type="ECO:0000256" key="2">
    <source>
        <dbReference type="ARBA" id="ARBA00022617"/>
    </source>
</evidence>
<proteinExistence type="predicted"/>
<evidence type="ECO:0000313" key="11">
    <source>
        <dbReference type="Proteomes" id="UP001597108"/>
    </source>
</evidence>
<protein>
    <submittedName>
        <fullName evidence="10">Cytochrome-c peroxidase</fullName>
    </submittedName>
</protein>
<sequence length="321" mass="34680">MNEARAKLGEMLFFDSRLSGDTGTSCSSCHDPASGWGDGQALSSGYTGVEYFRNAPGLFNVADRIYLMWDGRLDGADLGTLVRDMLTESHTMNMDSRLAQERLKQVPEYYAMFQEAYGDEPYGGRIYGAVAEYIKSIRTVNAPFDAYLRGDTAALSDAALRGKDLFAGKAGCIGCHGGATLSDGDLHATGVPDHPEIQQNADRQITMLRHFATMGTPNYMNLRSDVGNYVVTKDMADIGKFATPSLWDVGQTAPYMHSGVFDTLADVVAFYDAGNDKIAPLGLSEEERVDLVAFLESLTGDAPTASAAELPAYALRDVGKN</sequence>
<keyword evidence="6" id="KW-0560">Oxidoreductase</keyword>
<dbReference type="InterPro" id="IPR009056">
    <property type="entry name" value="Cyt_c-like_dom"/>
</dbReference>
<keyword evidence="10" id="KW-0575">Peroxidase</keyword>
<evidence type="ECO:0000256" key="3">
    <source>
        <dbReference type="ARBA" id="ARBA00022723"/>
    </source>
</evidence>
<keyword evidence="4" id="KW-0732">Signal</keyword>
<evidence type="ECO:0000256" key="1">
    <source>
        <dbReference type="ARBA" id="ARBA00004418"/>
    </source>
</evidence>
<evidence type="ECO:0000256" key="6">
    <source>
        <dbReference type="ARBA" id="ARBA00023002"/>
    </source>
</evidence>
<feature type="domain" description="Cytochrome c" evidence="9">
    <location>
        <begin position="4"/>
        <end position="114"/>
    </location>
</feature>
<dbReference type="PANTHER" id="PTHR30600:SF10">
    <property type="entry name" value="BLL6722 PROTEIN"/>
    <property type="match status" value="1"/>
</dbReference>